<gene>
    <name evidence="1" type="ORF">BGW36DRAFT_358292</name>
</gene>
<dbReference type="InterPro" id="IPR036396">
    <property type="entry name" value="Cyt_P450_sf"/>
</dbReference>
<dbReference type="InterPro" id="IPR050121">
    <property type="entry name" value="Cytochrome_P450_monoxygenase"/>
</dbReference>
<evidence type="ECO:0000313" key="2">
    <source>
        <dbReference type="Proteomes" id="UP001201262"/>
    </source>
</evidence>
<dbReference type="GeneID" id="70244243"/>
<dbReference type="PANTHER" id="PTHR24305:SF190">
    <property type="entry name" value="P450, PUTATIVE (EUROFUNG)-RELATED"/>
    <property type="match status" value="1"/>
</dbReference>
<dbReference type="GO" id="GO:0005506">
    <property type="term" value="F:iron ion binding"/>
    <property type="evidence" value="ECO:0007669"/>
    <property type="project" value="InterPro"/>
</dbReference>
<dbReference type="AlphaFoldDB" id="A0AAD4Q1J2"/>
<dbReference type="GO" id="GO:0016705">
    <property type="term" value="F:oxidoreductase activity, acting on paired donors, with incorporation or reduction of molecular oxygen"/>
    <property type="evidence" value="ECO:0007669"/>
    <property type="project" value="InterPro"/>
</dbReference>
<dbReference type="Gene3D" id="1.10.630.10">
    <property type="entry name" value="Cytochrome P450"/>
    <property type="match status" value="1"/>
</dbReference>
<sequence>MIDLIKKEKLTIPEDSPMCMVKKIIIVAQQKSESGKIITDWDIHITAHANIGAGSDTTSLGLSTVLYYLYRNPLSLEKLRKDIKWQNLSYLQAAIKEAPRMPPGTGLPLWRKVPEGKMTICDLFSKRIRSSIKTEQYMEKMPISIDLTAGSKLLPIVTKPHPN</sequence>
<evidence type="ECO:0008006" key="3">
    <source>
        <dbReference type="Google" id="ProtNLM"/>
    </source>
</evidence>
<dbReference type="InterPro" id="IPR001128">
    <property type="entry name" value="Cyt_P450"/>
</dbReference>
<dbReference type="SUPFAM" id="SSF48264">
    <property type="entry name" value="Cytochrome P450"/>
    <property type="match status" value="1"/>
</dbReference>
<comment type="caution">
    <text evidence="1">The sequence shown here is derived from an EMBL/GenBank/DDBJ whole genome shotgun (WGS) entry which is preliminary data.</text>
</comment>
<dbReference type="GO" id="GO:0020037">
    <property type="term" value="F:heme binding"/>
    <property type="evidence" value="ECO:0007669"/>
    <property type="project" value="InterPro"/>
</dbReference>
<dbReference type="RefSeq" id="XP_046073238.1">
    <property type="nucleotide sequence ID" value="XM_046213956.1"/>
</dbReference>
<reference evidence="1" key="1">
    <citation type="submission" date="2021-12" db="EMBL/GenBank/DDBJ databases">
        <title>Convergent genome expansion in fungi linked to evolution of root-endophyte symbiosis.</title>
        <authorList>
            <consortium name="DOE Joint Genome Institute"/>
            <person name="Ke Y.-H."/>
            <person name="Bonito G."/>
            <person name="Liao H.-L."/>
            <person name="Looney B."/>
            <person name="Rojas-Flechas A."/>
            <person name="Nash J."/>
            <person name="Hameed K."/>
            <person name="Schadt C."/>
            <person name="Martin F."/>
            <person name="Crous P.W."/>
            <person name="Miettinen O."/>
            <person name="Magnuson J.K."/>
            <person name="Labbe J."/>
            <person name="Jacobson D."/>
            <person name="Doktycz M.J."/>
            <person name="Veneault-Fourrey C."/>
            <person name="Kuo A."/>
            <person name="Mondo S."/>
            <person name="Calhoun S."/>
            <person name="Riley R."/>
            <person name="Ohm R."/>
            <person name="LaButti K."/>
            <person name="Andreopoulos B."/>
            <person name="Pangilinan J."/>
            <person name="Nolan M."/>
            <person name="Tritt A."/>
            <person name="Clum A."/>
            <person name="Lipzen A."/>
            <person name="Daum C."/>
            <person name="Barry K."/>
            <person name="Grigoriev I.V."/>
            <person name="Vilgalys R."/>
        </authorList>
    </citation>
    <scope>NUCLEOTIDE SEQUENCE</scope>
    <source>
        <strain evidence="1">PMI_201</strain>
    </source>
</reference>
<dbReference type="GO" id="GO:0004497">
    <property type="term" value="F:monooxygenase activity"/>
    <property type="evidence" value="ECO:0007669"/>
    <property type="project" value="InterPro"/>
</dbReference>
<dbReference type="EMBL" id="JAJTJA010000005">
    <property type="protein sequence ID" value="KAH8698774.1"/>
    <property type="molecule type" value="Genomic_DNA"/>
</dbReference>
<dbReference type="Proteomes" id="UP001201262">
    <property type="component" value="Unassembled WGS sequence"/>
</dbReference>
<protein>
    <recommendedName>
        <fullName evidence="3">Cytochrome P450</fullName>
    </recommendedName>
</protein>
<evidence type="ECO:0000313" key="1">
    <source>
        <dbReference type="EMBL" id="KAH8698774.1"/>
    </source>
</evidence>
<accession>A0AAD4Q1J2</accession>
<dbReference type="Pfam" id="PF00067">
    <property type="entry name" value="p450"/>
    <property type="match status" value="1"/>
</dbReference>
<dbReference type="PANTHER" id="PTHR24305">
    <property type="entry name" value="CYTOCHROME P450"/>
    <property type="match status" value="1"/>
</dbReference>
<proteinExistence type="predicted"/>
<keyword evidence="2" id="KW-1185">Reference proteome</keyword>
<organism evidence="1 2">
    <name type="scientific">Talaromyces proteolyticus</name>
    <dbReference type="NCBI Taxonomy" id="1131652"/>
    <lineage>
        <taxon>Eukaryota</taxon>
        <taxon>Fungi</taxon>
        <taxon>Dikarya</taxon>
        <taxon>Ascomycota</taxon>
        <taxon>Pezizomycotina</taxon>
        <taxon>Eurotiomycetes</taxon>
        <taxon>Eurotiomycetidae</taxon>
        <taxon>Eurotiales</taxon>
        <taxon>Trichocomaceae</taxon>
        <taxon>Talaromyces</taxon>
        <taxon>Talaromyces sect. Bacilispori</taxon>
    </lineage>
</organism>
<name>A0AAD4Q1J2_9EURO</name>